<evidence type="ECO:0000313" key="10">
    <source>
        <dbReference type="EMBL" id="VFP88183.1"/>
    </source>
</evidence>
<protein>
    <recommendedName>
        <fullName evidence="2 6">Elongation factor Ts</fullName>
        <shortName evidence="6">EF-Ts</shortName>
    </recommendedName>
</protein>
<dbReference type="CDD" id="cd14275">
    <property type="entry name" value="UBA_EF-Ts"/>
    <property type="match status" value="1"/>
</dbReference>
<reference evidence="10 11" key="1">
    <citation type="submission" date="2019-02" db="EMBL/GenBank/DDBJ databases">
        <authorList>
            <person name="Manzano-Marin A."/>
            <person name="Manzano-Marin A."/>
        </authorList>
    </citation>
    <scope>NUCLEOTIDE SEQUENCE [LARGE SCALE GENOMIC DNA]</scope>
    <source>
        <strain evidence="10 11">BuCipiceae</strain>
    </source>
</reference>
<dbReference type="InterPro" id="IPR018101">
    <property type="entry name" value="Transl_elong_Ts_CS"/>
</dbReference>
<dbReference type="SUPFAM" id="SSF46934">
    <property type="entry name" value="UBA-like"/>
    <property type="match status" value="1"/>
</dbReference>
<evidence type="ECO:0000313" key="11">
    <source>
        <dbReference type="Proteomes" id="UP000294455"/>
    </source>
</evidence>
<dbReference type="Gene3D" id="1.10.286.20">
    <property type="match status" value="1"/>
</dbReference>
<dbReference type="PROSITE" id="PS01127">
    <property type="entry name" value="EF_TS_2"/>
    <property type="match status" value="1"/>
</dbReference>
<dbReference type="InterPro" id="IPR001816">
    <property type="entry name" value="Transl_elong_EFTs/EF1B"/>
</dbReference>
<proteinExistence type="inferred from homology"/>
<dbReference type="NCBIfam" id="TIGR00116">
    <property type="entry name" value="tsf"/>
    <property type="match status" value="1"/>
</dbReference>
<keyword evidence="5 6" id="KW-0648">Protein biosynthesis</keyword>
<sequence length="270" mass="30933">MEISIQLIKELRIQTGSGFMECKTALQKSNGDMKRAIDYLRTLGLCIANKKILRKTKFGRIFVYKDKNYGFLLEMNSETDFVANNNEFKDLGQKIVTYAGINKIFSLNILNNFFNLQKISLISKVRENIVIRRIQHLTGDYIDSYIHLGKIGVVISGTCLSKSINRYKEYFKNISMHIAASCPLYLSDQDIPKDILQREKSIQETIANKTGKNSHVLKSIVKGRMNKFVNNITLLRQNFILNPKITIGDFLKNNSISINSFVRFQVGECL</sequence>
<evidence type="ECO:0000256" key="1">
    <source>
        <dbReference type="ARBA" id="ARBA00005532"/>
    </source>
</evidence>
<dbReference type="GO" id="GO:0003746">
    <property type="term" value="F:translation elongation factor activity"/>
    <property type="evidence" value="ECO:0007669"/>
    <property type="project" value="UniProtKB-UniRule"/>
</dbReference>
<dbReference type="Gene3D" id="3.30.479.20">
    <property type="entry name" value="Elongation factor Ts, dimerisation domain"/>
    <property type="match status" value="2"/>
</dbReference>
<dbReference type="HAMAP" id="MF_00050">
    <property type="entry name" value="EF_Ts"/>
    <property type="match status" value="1"/>
</dbReference>
<gene>
    <name evidence="6 10" type="primary">tsf</name>
    <name evidence="10" type="ORF">BUCIPICE3303_150</name>
</gene>
<name>A0A803GCK1_9GAMM</name>
<evidence type="ECO:0000256" key="7">
    <source>
        <dbReference type="RuleBase" id="RU000642"/>
    </source>
</evidence>
<evidence type="ECO:0000256" key="8">
    <source>
        <dbReference type="RuleBase" id="RU000643"/>
    </source>
</evidence>
<comment type="subcellular location">
    <subcellularLocation>
        <location evidence="6 8">Cytoplasm</location>
    </subcellularLocation>
</comment>
<dbReference type="FunFam" id="1.10.8.10:FF:000001">
    <property type="entry name" value="Elongation factor Ts"/>
    <property type="match status" value="1"/>
</dbReference>
<dbReference type="EMBL" id="LR217739">
    <property type="protein sequence ID" value="VFP88183.1"/>
    <property type="molecule type" value="Genomic_DNA"/>
</dbReference>
<dbReference type="Pfam" id="PF00889">
    <property type="entry name" value="EF_TS"/>
    <property type="match status" value="1"/>
</dbReference>
<dbReference type="Gene3D" id="1.10.8.10">
    <property type="entry name" value="DNA helicase RuvA subunit, C-terminal domain"/>
    <property type="match status" value="1"/>
</dbReference>
<dbReference type="AlphaFoldDB" id="A0A803GCK1"/>
<evidence type="ECO:0000256" key="4">
    <source>
        <dbReference type="ARBA" id="ARBA00022768"/>
    </source>
</evidence>
<accession>A0A803GCK1</accession>
<evidence type="ECO:0000259" key="9">
    <source>
        <dbReference type="Pfam" id="PF00889"/>
    </source>
</evidence>
<keyword evidence="4 6" id="KW-0251">Elongation factor</keyword>
<comment type="similarity">
    <text evidence="1 6 7">Belongs to the EF-Ts family.</text>
</comment>
<comment type="function">
    <text evidence="6 7">Associates with the EF-Tu.GDP complex and induces the exchange of GDP to GTP. It remains bound to the aminoacyl-tRNA.EF-Tu.GTP complex up to the GTP hydrolysis stage on the ribosome.</text>
</comment>
<evidence type="ECO:0000256" key="6">
    <source>
        <dbReference type="HAMAP-Rule" id="MF_00050"/>
    </source>
</evidence>
<evidence type="ECO:0000256" key="5">
    <source>
        <dbReference type="ARBA" id="ARBA00022917"/>
    </source>
</evidence>
<dbReference type="InterPro" id="IPR009060">
    <property type="entry name" value="UBA-like_sf"/>
</dbReference>
<feature type="region of interest" description="Involved in Mg(2+) ion dislocation from EF-Tu" evidence="6">
    <location>
        <begin position="79"/>
        <end position="82"/>
    </location>
</feature>
<dbReference type="RefSeq" id="WP_154049217.1">
    <property type="nucleotide sequence ID" value="NZ_LR217739.1"/>
</dbReference>
<dbReference type="InterPro" id="IPR036402">
    <property type="entry name" value="EF-Ts_dimer_sf"/>
</dbReference>
<organism evidence="10 11">
    <name type="scientific">Buchnera aphidicola</name>
    <name type="common">Cinara piceae</name>
    <dbReference type="NCBI Taxonomy" id="1660043"/>
    <lineage>
        <taxon>Bacteria</taxon>
        <taxon>Pseudomonadati</taxon>
        <taxon>Pseudomonadota</taxon>
        <taxon>Gammaproteobacteria</taxon>
        <taxon>Enterobacterales</taxon>
        <taxon>Erwiniaceae</taxon>
        <taxon>Buchnera</taxon>
    </lineage>
</organism>
<feature type="domain" description="Translation elongation factor EFTs/EF1B dimerisation" evidence="9">
    <location>
        <begin position="71"/>
        <end position="268"/>
    </location>
</feature>
<evidence type="ECO:0000256" key="3">
    <source>
        <dbReference type="ARBA" id="ARBA00022490"/>
    </source>
</evidence>
<dbReference type="GO" id="GO:0005737">
    <property type="term" value="C:cytoplasm"/>
    <property type="evidence" value="ECO:0007669"/>
    <property type="project" value="UniProtKB-SubCell"/>
</dbReference>
<dbReference type="SUPFAM" id="SSF54713">
    <property type="entry name" value="Elongation factor Ts (EF-Ts), dimerisation domain"/>
    <property type="match status" value="1"/>
</dbReference>
<dbReference type="Proteomes" id="UP000294455">
    <property type="component" value="Chromosome"/>
</dbReference>
<dbReference type="InterPro" id="IPR014039">
    <property type="entry name" value="Transl_elong_EFTs/EF1B_dimer"/>
</dbReference>
<keyword evidence="3 6" id="KW-0963">Cytoplasm</keyword>
<dbReference type="PANTHER" id="PTHR11741:SF0">
    <property type="entry name" value="ELONGATION FACTOR TS, MITOCHONDRIAL"/>
    <property type="match status" value="1"/>
</dbReference>
<dbReference type="PANTHER" id="PTHR11741">
    <property type="entry name" value="ELONGATION FACTOR TS"/>
    <property type="match status" value="1"/>
</dbReference>
<evidence type="ECO:0000256" key="2">
    <source>
        <dbReference type="ARBA" id="ARBA00016956"/>
    </source>
</evidence>
<dbReference type="OrthoDB" id="9808348at2"/>